<dbReference type="GO" id="GO:0005198">
    <property type="term" value="F:structural molecule activity"/>
    <property type="evidence" value="ECO:0007669"/>
    <property type="project" value="TreeGrafter"/>
</dbReference>
<proteinExistence type="inferred from homology"/>
<evidence type="ECO:0000256" key="1">
    <source>
        <dbReference type="ARBA" id="ARBA00009674"/>
    </source>
</evidence>
<name>A0A835YLA2_9STRA</name>
<dbReference type="Proteomes" id="UP000664859">
    <property type="component" value="Unassembled WGS sequence"/>
</dbReference>
<evidence type="ECO:0000256" key="2">
    <source>
        <dbReference type="ARBA" id="ARBA00022448"/>
    </source>
</evidence>
<dbReference type="GO" id="GO:0043328">
    <property type="term" value="P:protein transport to vacuole involved in ubiquitin-dependent protein catabolic process via the multivesicular body sorting pathway"/>
    <property type="evidence" value="ECO:0007669"/>
    <property type="project" value="TreeGrafter"/>
</dbReference>
<dbReference type="Gene3D" id="1.10.10.10">
    <property type="entry name" value="Winged helix-like DNA-binding domain superfamily/Winged helix DNA-binding domain"/>
    <property type="match status" value="1"/>
</dbReference>
<evidence type="ECO:0000313" key="6">
    <source>
        <dbReference type="Proteomes" id="UP000664859"/>
    </source>
</evidence>
<keyword evidence="2" id="KW-0813">Transport</keyword>
<dbReference type="PANTHER" id="PTHR13149">
    <property type="entry name" value="VACUOLAR PROTEIN SORTING-ASSOCIATED PROTEIN VPS25"/>
    <property type="match status" value="1"/>
</dbReference>
<evidence type="ECO:0000313" key="5">
    <source>
        <dbReference type="EMBL" id="KAG5175912.1"/>
    </source>
</evidence>
<protein>
    <recommendedName>
        <fullName evidence="4">ESCRT-II complex subunit VPS25</fullName>
    </recommendedName>
</protein>
<dbReference type="Gene3D" id="1.10.10.570">
    <property type="entry name" value="Winged helix' DNA-binding domain. Chain C. Domain 1"/>
    <property type="match status" value="1"/>
</dbReference>
<dbReference type="InterPro" id="IPR008570">
    <property type="entry name" value="ESCRT-II_cplx_Vps25-sub"/>
</dbReference>
<dbReference type="InterPro" id="IPR036388">
    <property type="entry name" value="WH-like_DNA-bd_sf"/>
</dbReference>
<dbReference type="FunFam" id="1.10.10.10:FF:000141">
    <property type="entry name" value="vacuolar protein-sorting-associated protein 25"/>
    <property type="match status" value="1"/>
</dbReference>
<accession>A0A835YLA2</accession>
<sequence length="176" mass="20041">MGEADFQVPEFYSFPPFFTLQPVLATREKQLKLWCDMVLAYHKARKAYAFAWRDWPLWENRAINRRLDEAGAQAVVAELVRTGHAEWQDSGKTSLSLFWDTPADTAARLYEWARSTGLVGSVVTVYELHQGEDTRETQFHGMEEGVLRKAIAVLEADGRAVLFQGATSTEDGFKFF</sequence>
<reference evidence="5" key="1">
    <citation type="submission" date="2021-02" db="EMBL/GenBank/DDBJ databases">
        <title>First Annotated Genome of the Yellow-green Alga Tribonema minus.</title>
        <authorList>
            <person name="Mahan K.M."/>
        </authorList>
    </citation>
    <scope>NUCLEOTIDE SEQUENCE</scope>
    <source>
        <strain evidence="5">UTEX B ZZ1240</strain>
    </source>
</reference>
<comment type="similarity">
    <text evidence="1">Belongs to the VPS25 family.</text>
</comment>
<evidence type="ECO:0000256" key="3">
    <source>
        <dbReference type="ARBA" id="ARBA00022927"/>
    </source>
</evidence>
<dbReference type="GO" id="GO:0000814">
    <property type="term" value="C:ESCRT II complex"/>
    <property type="evidence" value="ECO:0007669"/>
    <property type="project" value="InterPro"/>
</dbReference>
<gene>
    <name evidence="5" type="ORF">JKP88DRAFT_228516</name>
</gene>
<evidence type="ECO:0000256" key="4">
    <source>
        <dbReference type="ARBA" id="ARBA00030094"/>
    </source>
</evidence>
<dbReference type="AlphaFoldDB" id="A0A835YLA2"/>
<dbReference type="Pfam" id="PF05871">
    <property type="entry name" value="ESCRT-II"/>
    <property type="match status" value="1"/>
</dbReference>
<dbReference type="GO" id="GO:0042803">
    <property type="term" value="F:protein homodimerization activity"/>
    <property type="evidence" value="ECO:0007669"/>
    <property type="project" value="TreeGrafter"/>
</dbReference>
<dbReference type="PANTHER" id="PTHR13149:SF0">
    <property type="entry name" value="VACUOLAR PROTEIN-SORTING-ASSOCIATED PROTEIN 25"/>
    <property type="match status" value="1"/>
</dbReference>
<dbReference type="EMBL" id="JAFCMP010000544">
    <property type="protein sequence ID" value="KAG5175912.1"/>
    <property type="molecule type" value="Genomic_DNA"/>
</dbReference>
<dbReference type="InterPro" id="IPR014041">
    <property type="entry name" value="ESCRT-II_cplx_Vps25-sub_N"/>
</dbReference>
<dbReference type="GO" id="GO:0016236">
    <property type="term" value="P:macroautophagy"/>
    <property type="evidence" value="ECO:0007669"/>
    <property type="project" value="UniProtKB-ARBA"/>
</dbReference>
<organism evidence="5 6">
    <name type="scientific">Tribonema minus</name>
    <dbReference type="NCBI Taxonomy" id="303371"/>
    <lineage>
        <taxon>Eukaryota</taxon>
        <taxon>Sar</taxon>
        <taxon>Stramenopiles</taxon>
        <taxon>Ochrophyta</taxon>
        <taxon>PX clade</taxon>
        <taxon>Xanthophyceae</taxon>
        <taxon>Tribonematales</taxon>
        <taxon>Tribonemataceae</taxon>
        <taxon>Tribonema</taxon>
    </lineage>
</organism>
<comment type="caution">
    <text evidence="5">The sequence shown here is derived from an EMBL/GenBank/DDBJ whole genome shotgun (WGS) entry which is preliminary data.</text>
</comment>
<dbReference type="InterPro" id="IPR036390">
    <property type="entry name" value="WH_DNA-bd_sf"/>
</dbReference>
<keyword evidence="6" id="KW-1185">Reference proteome</keyword>
<keyword evidence="3" id="KW-0653">Protein transport</keyword>
<dbReference type="OrthoDB" id="245150at2759"/>
<dbReference type="SUPFAM" id="SSF46785">
    <property type="entry name" value="Winged helix' DNA-binding domain"/>
    <property type="match status" value="2"/>
</dbReference>